<evidence type="ECO:0000256" key="1">
    <source>
        <dbReference type="ARBA" id="ARBA00004167"/>
    </source>
</evidence>
<sequence length="1381" mass="146409">MSDDVQQPKRRSPWPRRIAGTLALLAGLCALALVLLDSPLGHRFVADRIAALEPANGLRYRVGRIEGSLFGKARLIEVRLFDRNGLVFQAPQAELDWNPFAWSANTLAIRRLIVPRATLAKLPELTPTGRTGPILPGFDIAIGELRVDRLDLAAAVTGRPRTGRLVARADIRGGRAMVDLAALVEGSDFVRIDLDAQPDRDRFDLRARARGRADGVLAKLTGIARPLSLTIAGDGRWSRWQGRVQADAGDERLIDLALGNEAGRYTLGGTVAPQSLLRGRLQRLTSPRILVNAAATLADRRLDGNASLRTPSLDIETTGEIDLARSAFRNLRTRARLLRPPALFPNMTGRNVELRAILDGAFATARFDYRITADRFAFDATGFEGARAAGRGRLSKAPVTVPVAFTARRVTGVGDVAGGILQNLSVSGNLRVTPTLVLGDDLRLRSDKLDGRIMLMLDLTNGRYEVSLNGGLNRYLIPGLGIVDVQSRLTVMPGPGGRGTRVVGTGVAQMVRLDNAFFRSLTGGLPRIVARLERGPDRVLYFRDLVLTSPDLTLRGNGYRRTDGSFFFEGSGEQATYGPVTVRLDGRIDRPVLDLTFASPQATLGLAGVTAHLDPTPAGYAFTAQGGSRLGPFTARGRIDLPRGGSATVIFEELRVSGTRATGQLAIVPGGFDGRLDIDGGGLSGMLRFVPVNGVQRIEGDIDARAAALAGVTVRRASLAFATLLDPGGTTLEATVAARGLRASGLTIGRLAASAKLTDGVGEITASFSGQRGRAFDLQSVTRVSPDQFRIQLKGSVDQRPLALDEAAVVSRDGDGWRLAPVDLSFAGGTARLGGRVGPGETSVEASVARLPLAVLDILLPGAGLSGAATGKLSYTDRAGVPDGRIDMRVRGLSRAGLVLSSRPVDLGIAGVIDARRAGFRAVVASDGRIIGRAQARMAPLGPGALFQRIANAPLFAQVRYDGPADTLWRLTGIELFDLSGPVGIAADVGGRLADPRIRGTVVSKTARIESAVTGTVLTNVQTRGRFNGSRLVIDEFSASDGREGSVSGSGAFDLSAASGFAIDLNLQARNAVMINRDDIGAAVTGPITIRSDGNGGTIGGDVRLDRSRYRLGQAVTAAAIPRLNIREVNQRGPDDEEDIVPVEPWRLDLRARAPGGLFVTGLGLSSEWSTDIQIGGEPTNPKITGRADLVRGDYEFAGRTFDLDRGAIRFDGSVPANPSLDIAANADTQGLNATIRVTGTALRPEIGFSSIPALPEDELLSRLLFGTSITQLSAPEALQLAAAVAALQDGGDGLNPINAVRRAAGLDRLRILPADPQTGQGTAIAAGKYLTRRTYVEIISDGQGYSATRVEFQLTRWLSLLSSISTIGRQSANIRVSRDY</sequence>
<evidence type="ECO:0000256" key="2">
    <source>
        <dbReference type="ARBA" id="ARBA00022692"/>
    </source>
</evidence>
<dbReference type="EMBL" id="JAASQP010000001">
    <property type="protein sequence ID" value="NIJ23762.1"/>
    <property type="molecule type" value="Genomic_DNA"/>
</dbReference>
<keyword evidence="7" id="KW-1185">Reference proteome</keyword>
<evidence type="ECO:0000259" key="5">
    <source>
        <dbReference type="Pfam" id="PF04357"/>
    </source>
</evidence>
<dbReference type="InterPro" id="IPR007452">
    <property type="entry name" value="TamB_C"/>
</dbReference>
<evidence type="ECO:0000256" key="4">
    <source>
        <dbReference type="ARBA" id="ARBA00023136"/>
    </source>
</evidence>
<keyword evidence="4" id="KW-0472">Membrane</keyword>
<reference evidence="6 7" key="1">
    <citation type="submission" date="2020-03" db="EMBL/GenBank/DDBJ databases">
        <title>Genomic Encyclopedia of Type Strains, Phase IV (KMG-IV): sequencing the most valuable type-strain genomes for metagenomic binning, comparative biology and taxonomic classification.</title>
        <authorList>
            <person name="Goeker M."/>
        </authorList>
    </citation>
    <scope>NUCLEOTIDE SEQUENCE [LARGE SCALE GENOMIC DNA]</scope>
    <source>
        <strain evidence="6 7">DSM 22753</strain>
    </source>
</reference>
<comment type="subcellular location">
    <subcellularLocation>
        <location evidence="1">Membrane</location>
        <topology evidence="1">Single-pass membrane protein</topology>
    </subcellularLocation>
</comment>
<dbReference type="PANTHER" id="PTHR36985:SF1">
    <property type="entry name" value="TRANSLOCATION AND ASSEMBLY MODULE SUBUNIT TAMB"/>
    <property type="match status" value="1"/>
</dbReference>
<dbReference type="PANTHER" id="PTHR36985">
    <property type="entry name" value="TRANSLOCATION AND ASSEMBLY MODULE SUBUNIT TAMB"/>
    <property type="match status" value="1"/>
</dbReference>
<evidence type="ECO:0000313" key="7">
    <source>
        <dbReference type="Proteomes" id="UP000788153"/>
    </source>
</evidence>
<keyword evidence="3" id="KW-1133">Transmembrane helix</keyword>
<comment type="caution">
    <text evidence="6">The sequence shown here is derived from an EMBL/GenBank/DDBJ whole genome shotgun (WGS) entry which is preliminary data.</text>
</comment>
<dbReference type="RefSeq" id="WP_180345156.1">
    <property type="nucleotide sequence ID" value="NZ_BAAAEV010000001.1"/>
</dbReference>
<proteinExistence type="predicted"/>
<dbReference type="Pfam" id="PF04357">
    <property type="entry name" value="TamB"/>
    <property type="match status" value="1"/>
</dbReference>
<feature type="domain" description="Translocation and assembly module TamB C-terminal" evidence="5">
    <location>
        <begin position="1037"/>
        <end position="1380"/>
    </location>
</feature>
<name>A0ABX0U4P0_9SPHN</name>
<dbReference type="Proteomes" id="UP000788153">
    <property type="component" value="Unassembled WGS sequence"/>
</dbReference>
<organism evidence="6 7">
    <name type="scientific">Sphingomonas japonica</name>
    <dbReference type="NCBI Taxonomy" id="511662"/>
    <lineage>
        <taxon>Bacteria</taxon>
        <taxon>Pseudomonadati</taxon>
        <taxon>Pseudomonadota</taxon>
        <taxon>Alphaproteobacteria</taxon>
        <taxon>Sphingomonadales</taxon>
        <taxon>Sphingomonadaceae</taxon>
        <taxon>Sphingomonas</taxon>
    </lineage>
</organism>
<evidence type="ECO:0000313" key="6">
    <source>
        <dbReference type="EMBL" id="NIJ23762.1"/>
    </source>
</evidence>
<evidence type="ECO:0000256" key="3">
    <source>
        <dbReference type="ARBA" id="ARBA00022989"/>
    </source>
</evidence>
<gene>
    <name evidence="6" type="ORF">FHT01_001304</name>
</gene>
<keyword evidence="2" id="KW-0812">Transmembrane</keyword>
<protein>
    <submittedName>
        <fullName evidence="6">Translocation and assembly module TamB</fullName>
    </submittedName>
</protein>
<accession>A0ABX0U4P0</accession>